<dbReference type="PANTHER" id="PTHR12027:SF91">
    <property type="entry name" value="PROTO-ONCOGENE WNT-1"/>
    <property type="match status" value="1"/>
</dbReference>
<evidence type="ECO:0000256" key="3">
    <source>
        <dbReference type="ARBA" id="ARBA00022473"/>
    </source>
</evidence>
<evidence type="ECO:0000256" key="4">
    <source>
        <dbReference type="ARBA" id="ARBA00022525"/>
    </source>
</evidence>
<evidence type="ECO:0000256" key="5">
    <source>
        <dbReference type="ARBA" id="ARBA00022530"/>
    </source>
</evidence>
<evidence type="ECO:0000313" key="12">
    <source>
        <dbReference type="EMBL" id="EAL39184.3"/>
    </source>
</evidence>
<evidence type="ECO:0000256" key="9">
    <source>
        <dbReference type="RuleBase" id="RU003500"/>
    </source>
</evidence>
<proteinExistence type="inferred from homology"/>
<dbReference type="PANTHER" id="PTHR12027">
    <property type="entry name" value="WNT RELATED"/>
    <property type="match status" value="1"/>
</dbReference>
<reference evidence="12" key="1">
    <citation type="journal article" date="2002" name="Science">
        <title>The genome sequence of the malaria mosquito Anopheles gambiae.</title>
        <authorList>
            <person name="Holt R.A."/>
            <person name="Subramanian G.M."/>
            <person name="Halpern A."/>
            <person name="Sutton G.G."/>
            <person name="Charlab R."/>
            <person name="Nusskern D.R."/>
            <person name="Wincker P."/>
            <person name="Clark A.G."/>
            <person name="Ribeiro J.M."/>
            <person name="Wides R."/>
            <person name="Salzberg S.L."/>
            <person name="Loftus B."/>
            <person name="Yandell M."/>
            <person name="Majoros W.H."/>
            <person name="Rusch D.B."/>
            <person name="Lai Z."/>
            <person name="Kraft C.L."/>
            <person name="Abril J.F."/>
            <person name="Anthouard V."/>
            <person name="Arensburger P."/>
            <person name="Atkinson P.W."/>
            <person name="Baden H."/>
            <person name="de Berardinis V."/>
            <person name="Baldwin D."/>
            <person name="Benes V."/>
            <person name="Biedler J."/>
            <person name="Blass C."/>
            <person name="Bolanos R."/>
            <person name="Boscus D."/>
            <person name="Barnstead M."/>
            <person name="Cai S."/>
            <person name="Center A."/>
            <person name="Chaturverdi K."/>
            <person name="Christophides G.K."/>
            <person name="Chrystal M.A."/>
            <person name="Clamp M."/>
            <person name="Cravchik A."/>
            <person name="Curwen V."/>
            <person name="Dana A."/>
            <person name="Delcher A."/>
            <person name="Dew I."/>
            <person name="Evans C.A."/>
            <person name="Flanigan M."/>
            <person name="Grundschober-Freimoser A."/>
            <person name="Friedli L."/>
            <person name="Gu Z."/>
            <person name="Guan P."/>
            <person name="Guigo R."/>
            <person name="Hillenmeyer M.E."/>
            <person name="Hladun S.L."/>
            <person name="Hogan J.R."/>
            <person name="Hong Y.S."/>
            <person name="Hoover J."/>
            <person name="Jaillon O."/>
            <person name="Ke Z."/>
            <person name="Kodira C."/>
            <person name="Kokoza E."/>
            <person name="Koutsos A."/>
            <person name="Letunic I."/>
            <person name="Levitsky A."/>
            <person name="Liang Y."/>
            <person name="Lin J.J."/>
            <person name="Lobo N.F."/>
            <person name="Lopez J.R."/>
            <person name="Malek J.A."/>
            <person name="McIntosh T.C."/>
            <person name="Meister S."/>
            <person name="Miller J."/>
            <person name="Mobarry C."/>
            <person name="Mongin E."/>
            <person name="Murphy S.D."/>
            <person name="O'Brochta D.A."/>
            <person name="Pfannkoch C."/>
            <person name="Qi R."/>
            <person name="Regier M.A."/>
            <person name="Remington K."/>
            <person name="Shao H."/>
            <person name="Sharakhova M.V."/>
            <person name="Sitter C.D."/>
            <person name="Shetty J."/>
            <person name="Smith T.J."/>
            <person name="Strong R."/>
            <person name="Sun J."/>
            <person name="Thomasova D."/>
            <person name="Ton L.Q."/>
            <person name="Topalis P."/>
            <person name="Tu Z."/>
            <person name="Unger M.F."/>
            <person name="Walenz B."/>
            <person name="Wang A."/>
            <person name="Wang J."/>
            <person name="Wang M."/>
            <person name="Wang X."/>
            <person name="Woodford K.J."/>
            <person name="Wortman J.R."/>
            <person name="Wu M."/>
            <person name="Yao A."/>
            <person name="Zdobnov E.M."/>
            <person name="Zhang H."/>
            <person name="Zhao Q."/>
            <person name="Zhao S."/>
            <person name="Zhu S.C."/>
            <person name="Zhimulev I."/>
            <person name="Coluzzi M."/>
            <person name="della Torre A."/>
            <person name="Roth C.W."/>
            <person name="Louis C."/>
            <person name="Kalush F."/>
            <person name="Mural R.J."/>
            <person name="Myers E.W."/>
            <person name="Adams M.D."/>
            <person name="Smith H.O."/>
            <person name="Broder S."/>
            <person name="Gardner M.J."/>
            <person name="Fraser C.M."/>
            <person name="Birney E."/>
            <person name="Bork P."/>
            <person name="Brey P.T."/>
            <person name="Venter J.C."/>
            <person name="Weissenbach J."/>
            <person name="Kafatos F.C."/>
            <person name="Collins F.H."/>
            <person name="Hoffman S.L."/>
        </authorList>
    </citation>
    <scope>NUCLEOTIDE SEQUENCE [LARGE SCALE GENOMIC DNA]</scope>
    <source>
        <strain evidence="12">PEST</strain>
    </source>
</reference>
<evidence type="ECO:0000256" key="10">
    <source>
        <dbReference type="SAM" id="MobiDB-lite"/>
    </source>
</evidence>
<keyword evidence="8" id="KW-0449">Lipoprotein</keyword>
<gene>
    <name evidence="12" type="ORF">AgaP_AGAP009734</name>
</gene>
<dbReference type="PRINTS" id="PR01349">
    <property type="entry name" value="WNTPROTEIN"/>
</dbReference>
<reference evidence="12" key="3">
    <citation type="journal article" date="2004" name="Trends Parasitol.">
        <title>The Anopheles gambiae genome: an update.</title>
        <authorList>
            <person name="Mongin E."/>
            <person name="Louis C."/>
            <person name="Holt R.A."/>
            <person name="Birney E."/>
            <person name="Collins F.H."/>
        </authorList>
    </citation>
    <scope>NUCLEOTIDE SEQUENCE</scope>
    <source>
        <strain evidence="12">PEST</strain>
    </source>
</reference>
<feature type="signal peptide" evidence="11">
    <location>
        <begin position="1"/>
        <end position="18"/>
    </location>
</feature>
<keyword evidence="11" id="KW-0732">Signal</keyword>
<dbReference type="InterPro" id="IPR018161">
    <property type="entry name" value="Wnt_CS"/>
</dbReference>
<dbReference type="Pfam" id="PF00110">
    <property type="entry name" value="wnt"/>
    <property type="match status" value="2"/>
</dbReference>
<dbReference type="STRING" id="7165.Q5TP56"/>
<keyword evidence="7" id="KW-1015">Disulfide bond</keyword>
<organism evidence="12">
    <name type="scientific">Anopheles gambiae</name>
    <name type="common">African malaria mosquito</name>
    <dbReference type="NCBI Taxonomy" id="7165"/>
    <lineage>
        <taxon>Eukaryota</taxon>
        <taxon>Metazoa</taxon>
        <taxon>Ecdysozoa</taxon>
        <taxon>Arthropoda</taxon>
        <taxon>Hexapoda</taxon>
        <taxon>Insecta</taxon>
        <taxon>Pterygota</taxon>
        <taxon>Neoptera</taxon>
        <taxon>Endopterygota</taxon>
        <taxon>Diptera</taxon>
        <taxon>Nematocera</taxon>
        <taxon>Culicoidea</taxon>
        <taxon>Culicidae</taxon>
        <taxon>Anophelinae</taxon>
        <taxon>Anopheles</taxon>
    </lineage>
</organism>
<dbReference type="GO" id="GO:0005102">
    <property type="term" value="F:signaling receptor binding"/>
    <property type="evidence" value="ECO:0007669"/>
    <property type="project" value="InterPro"/>
</dbReference>
<dbReference type="VEuPathDB" id="VectorBase:AGAP009734"/>
<dbReference type="FunFam" id="3.30.2460.20:FF:000001">
    <property type="entry name" value="Wnt homolog"/>
    <property type="match status" value="1"/>
</dbReference>
<dbReference type="VEuPathDB" id="VectorBase:AGAMI1_006722"/>
<keyword evidence="3 9" id="KW-0217">Developmental protein</keyword>
<keyword evidence="4" id="KW-0964">Secreted</keyword>
<evidence type="ECO:0000256" key="2">
    <source>
        <dbReference type="ARBA" id="ARBA00005683"/>
    </source>
</evidence>
<dbReference type="GO" id="GO:0016055">
    <property type="term" value="P:Wnt signaling pathway"/>
    <property type="evidence" value="ECO:0007669"/>
    <property type="project" value="UniProtKB-KW"/>
</dbReference>
<dbReference type="PROSITE" id="PS00246">
    <property type="entry name" value="WNT1"/>
    <property type="match status" value="1"/>
</dbReference>
<evidence type="ECO:0000256" key="7">
    <source>
        <dbReference type="ARBA" id="ARBA00023157"/>
    </source>
</evidence>
<dbReference type="InterPro" id="IPR043158">
    <property type="entry name" value="Wnt_C"/>
</dbReference>
<evidence type="ECO:0000256" key="6">
    <source>
        <dbReference type="ARBA" id="ARBA00022687"/>
    </source>
</evidence>
<dbReference type="eggNOG" id="KOG3913">
    <property type="taxonomic scope" value="Eukaryota"/>
</dbReference>
<dbReference type="AlphaFoldDB" id="Q5TP56"/>
<reference evidence="12" key="4">
    <citation type="journal article" date="2007" name="Genome Biol.">
        <title>Update of the Anopheles gambiae PEST genome assembly.</title>
        <authorList>
            <person name="Sharakhova M.V."/>
            <person name="Hammond M.P."/>
            <person name="Lobo N.F."/>
            <person name="Krzywinski J."/>
            <person name="Unger M.F."/>
            <person name="Hillenmeyer M.E."/>
            <person name="Bruggner R.V."/>
            <person name="Birney E."/>
            <person name="Collins F.H."/>
        </authorList>
    </citation>
    <scope>NUCLEOTIDE SEQUENCE</scope>
    <source>
        <strain evidence="12">PEST</strain>
    </source>
</reference>
<dbReference type="GO" id="GO:0048699">
    <property type="term" value="P:generation of neurons"/>
    <property type="evidence" value="ECO:0007669"/>
    <property type="project" value="UniProtKB-ARBA"/>
</dbReference>
<dbReference type="OMA" id="NDHMPDI"/>
<dbReference type="CDD" id="cd19333">
    <property type="entry name" value="Wnt_Wnt1"/>
    <property type="match status" value="1"/>
</dbReference>
<feature type="chain" id="PRO_5014586950" description="Protein Wnt" evidence="11">
    <location>
        <begin position="19"/>
        <end position="456"/>
    </location>
</feature>
<dbReference type="HOGENOM" id="CLU_033039_1_1_1"/>
<dbReference type="InterPro" id="IPR005817">
    <property type="entry name" value="Wnt"/>
</dbReference>
<dbReference type="GO" id="GO:0000902">
    <property type="term" value="P:cell morphogenesis"/>
    <property type="evidence" value="ECO:0007669"/>
    <property type="project" value="UniProtKB-ARBA"/>
</dbReference>
<feature type="compositionally biased region" description="Polar residues" evidence="10">
    <location>
        <begin position="293"/>
        <end position="316"/>
    </location>
</feature>
<comment type="similarity">
    <text evidence="2 9">Belongs to the Wnt family.</text>
</comment>
<evidence type="ECO:0000256" key="1">
    <source>
        <dbReference type="ARBA" id="ARBA00004498"/>
    </source>
</evidence>
<dbReference type="Gene3D" id="3.30.2460.20">
    <property type="match status" value="1"/>
</dbReference>
<comment type="function">
    <text evidence="9">Ligand for members of the frizzled family of seven transmembrane receptors.</text>
</comment>
<dbReference type="SMR" id="Q5TP56"/>
<protein>
    <recommendedName>
        <fullName evidence="9">Protein Wnt</fullName>
    </recommendedName>
</protein>
<evidence type="ECO:0000256" key="11">
    <source>
        <dbReference type="SAM" id="SignalP"/>
    </source>
</evidence>
<accession>Q5TP56</accession>
<dbReference type="PaxDb" id="7165-AGAP009734-PA"/>
<feature type="region of interest" description="Disordered" evidence="10">
    <location>
        <begin position="293"/>
        <end position="324"/>
    </location>
</feature>
<dbReference type="GO" id="GO:0007517">
    <property type="term" value="P:muscle organ development"/>
    <property type="evidence" value="ECO:0007669"/>
    <property type="project" value="UniProtKB-ARBA"/>
</dbReference>
<dbReference type="PhylomeDB" id="Q5TP56"/>
<reference evidence="12" key="5">
    <citation type="submission" date="2011-05" db="EMBL/GenBank/DDBJ databases">
        <authorList>
            <consortium name="VectorBase"/>
        </authorList>
    </citation>
    <scope>NUCLEOTIDE SEQUENCE</scope>
    <source>
        <strain evidence="12">PEST</strain>
    </source>
</reference>
<comment type="subcellular location">
    <subcellularLocation>
        <location evidence="1 9">Secreted</location>
        <location evidence="1 9">Extracellular space</location>
        <location evidence="1 9">Extracellular matrix</location>
    </subcellularLocation>
</comment>
<keyword evidence="6 9" id="KW-0879">Wnt signaling pathway</keyword>
<keyword evidence="5" id="KW-0272">Extracellular matrix</keyword>
<dbReference type="EMBL" id="AAAB01008980">
    <property type="protein sequence ID" value="EAL39184.3"/>
    <property type="molecule type" value="Genomic_DNA"/>
</dbReference>
<reference evidence="12" key="2">
    <citation type="submission" date="2002-03" db="EMBL/GenBank/DDBJ databases">
        <authorList>
            <consortium name="The Anopheles Genome Sequencing Consortium"/>
        </authorList>
    </citation>
    <scope>NUCLEOTIDE SEQUENCE</scope>
    <source>
        <strain evidence="12">PEST</strain>
    </source>
</reference>
<name>Q5TP56_ANOGA</name>
<dbReference type="GO" id="GO:0005576">
    <property type="term" value="C:extracellular region"/>
    <property type="evidence" value="ECO:0007669"/>
    <property type="project" value="InterPro"/>
</dbReference>
<dbReference type="GO" id="GO:0060560">
    <property type="term" value="P:developmental growth involved in morphogenesis"/>
    <property type="evidence" value="ECO:0007669"/>
    <property type="project" value="UniProtKB-ARBA"/>
</dbReference>
<sequence length="456" mass="50739">MNLVTVFMVCLMAISAWAEVESKSKPGRGRGSMWWGIAKAGEPNNISPLAPGMAYLDPAIHATLRRKQRRLARENPGVLAAIAKGANLAINECQHQFRTRRWNCSTRNFLRGKNLFGKIVERGCRETAFIYAITSAAVTHSVARACSEGSIESCTCDYSHHNREPQMNNMGVVAGVGDWEWGGCSDNIGFGFKFSRDFVDTGERGRTLREKMNLHNNEAGRAHVQAEMRQECKCHGMSGSCTMKTCWMRLNSFRTIGDILKDRFDGASRVMVSNSLRSTSVNENTLTNRAGSANLKTNANSVGGSASPNSVLSNSIHARGHQQKRASERSLISLKTIHQYLTCFVSPLFFLCSRRYNFQLKPYNPEHKPPGSKDLVYLEPSPGFCERNPRLGIQGTHGRQCNDTSIGVDGCDLMCCGRGYRTQEVTVVERCSCTFHWCCEVKCKLCRAKKIIHTCL</sequence>
<comment type="caution">
    <text evidence="12">The sequence shown here is derived from an EMBL/GenBank/DDBJ whole genome shotgun (WGS) entry which is preliminary data.</text>
</comment>
<dbReference type="SMART" id="SM00097">
    <property type="entry name" value="WNT1"/>
    <property type="match status" value="1"/>
</dbReference>
<evidence type="ECO:0000256" key="8">
    <source>
        <dbReference type="ARBA" id="ARBA00023288"/>
    </source>
</evidence>